<evidence type="ECO:0000256" key="2">
    <source>
        <dbReference type="ARBA" id="ARBA00022737"/>
    </source>
</evidence>
<dbReference type="SUPFAM" id="SSF52821">
    <property type="entry name" value="Rhodanese/Cell cycle control phosphatase"/>
    <property type="match status" value="2"/>
</dbReference>
<sequence>MNIMNTIISPRELHTALQQPQQSIILLDCRFTLGKPEAGSDAYQNEHLPDAHYLDLEKDLSSVATSHGGRHPLPDVQKLAQKLGSLGINADSRVVVYDEQNGMMASRAWWLLRYIGIEYVQILNGGFTNWKQSGYETTKSVPAASPQTFVPFVQQDWGLAGVEYVKENLHNPNVVLVDSREKKRYLGLEEPIDFVAGHIPGAIHSFWQDVLTSEGLWKTDKEWKEMFSAIDSHAEVIVYCGSGVSACPNVLALKSAGFPNVKLYAGSWSDWISYRDNPIEKNR</sequence>
<dbReference type="InterPro" id="IPR045078">
    <property type="entry name" value="TST/MPST-like"/>
</dbReference>
<dbReference type="InterPro" id="IPR001763">
    <property type="entry name" value="Rhodanese-like_dom"/>
</dbReference>
<dbReference type="EC" id="2.8.1.-" evidence="4"/>
<dbReference type="Gene3D" id="3.40.250.10">
    <property type="entry name" value="Rhodanese-like domain"/>
    <property type="match status" value="2"/>
</dbReference>
<evidence type="ECO:0000259" key="3">
    <source>
        <dbReference type="PROSITE" id="PS50206"/>
    </source>
</evidence>
<accession>D5DQ68</accession>
<dbReference type="PROSITE" id="PS50206">
    <property type="entry name" value="RHODANESE_3"/>
    <property type="match status" value="2"/>
</dbReference>
<protein>
    <submittedName>
        <fullName evidence="4">Thiosulfate sulfurtransferase</fullName>
        <ecNumber evidence="4">2.8.1.-</ecNumber>
    </submittedName>
</protein>
<dbReference type="KEGG" id="bmq:BMQ_1973"/>
<dbReference type="Proteomes" id="UP000000935">
    <property type="component" value="Chromosome"/>
</dbReference>
<evidence type="ECO:0000313" key="4">
    <source>
        <dbReference type="EMBL" id="ADE69002.1"/>
    </source>
</evidence>
<dbReference type="EMBL" id="CP001983">
    <property type="protein sequence ID" value="ADE69002.1"/>
    <property type="molecule type" value="Genomic_DNA"/>
</dbReference>
<dbReference type="GO" id="GO:0004792">
    <property type="term" value="F:thiosulfate-cyanide sulfurtransferase activity"/>
    <property type="evidence" value="ECO:0007669"/>
    <property type="project" value="TreeGrafter"/>
</dbReference>
<evidence type="ECO:0000256" key="1">
    <source>
        <dbReference type="ARBA" id="ARBA00022679"/>
    </source>
</evidence>
<gene>
    <name evidence="4" type="ordered locus">BMQ_1973</name>
</gene>
<organism evidence="4 5">
    <name type="scientific">Priestia megaterium (strain ATCC 12872 / QMB1551)</name>
    <name type="common">Bacillus megaterium</name>
    <dbReference type="NCBI Taxonomy" id="545693"/>
    <lineage>
        <taxon>Bacteria</taxon>
        <taxon>Bacillati</taxon>
        <taxon>Bacillota</taxon>
        <taxon>Bacilli</taxon>
        <taxon>Bacillales</taxon>
        <taxon>Bacillaceae</taxon>
        <taxon>Priestia</taxon>
    </lineage>
</organism>
<dbReference type="SMART" id="SM00450">
    <property type="entry name" value="RHOD"/>
    <property type="match status" value="2"/>
</dbReference>
<dbReference type="PANTHER" id="PTHR11364">
    <property type="entry name" value="THIOSULFATE SULFERTANSFERASE"/>
    <property type="match status" value="1"/>
</dbReference>
<feature type="domain" description="Rhodanese" evidence="3">
    <location>
        <begin position="20"/>
        <end position="139"/>
    </location>
</feature>
<dbReference type="PANTHER" id="PTHR11364:SF27">
    <property type="entry name" value="SULFURTRANSFERASE"/>
    <property type="match status" value="1"/>
</dbReference>
<dbReference type="AlphaFoldDB" id="D5DQ68"/>
<dbReference type="Pfam" id="PF00581">
    <property type="entry name" value="Rhodanese"/>
    <property type="match status" value="2"/>
</dbReference>
<dbReference type="STRING" id="545693.BMQ_1973"/>
<dbReference type="CDD" id="cd01448">
    <property type="entry name" value="TST_Repeat_1"/>
    <property type="match status" value="1"/>
</dbReference>
<name>D5DQ68_PRIM1</name>
<feature type="domain" description="Rhodanese" evidence="3">
    <location>
        <begin position="170"/>
        <end position="280"/>
    </location>
</feature>
<keyword evidence="5" id="KW-1185">Reference proteome</keyword>
<reference evidence="4 5" key="1">
    <citation type="journal article" date="2011" name="J. Bacteriol.">
        <title>Genome sequences of the biotechnologically important Bacillus megaterium strains QM B1551 and DSM319.</title>
        <authorList>
            <person name="Eppinger M."/>
            <person name="Bunk B."/>
            <person name="Johns M.A."/>
            <person name="Edirisinghe J.N."/>
            <person name="Kutumbaka K.K."/>
            <person name="Koenig S.S."/>
            <person name="Huot Creasy H."/>
            <person name="Rosovitz M.J."/>
            <person name="Riley D.R."/>
            <person name="Daugherty S."/>
            <person name="Martin M."/>
            <person name="Elbourne L.D."/>
            <person name="Paulsen I."/>
            <person name="Biedendieck R."/>
            <person name="Braun C."/>
            <person name="Grayburn S."/>
            <person name="Dhingra S."/>
            <person name="Lukyanchuk V."/>
            <person name="Ball B."/>
            <person name="Ul-Qamar R."/>
            <person name="Seibel J."/>
            <person name="Bremer E."/>
            <person name="Jahn D."/>
            <person name="Ravel J."/>
            <person name="Vary P.S."/>
        </authorList>
    </citation>
    <scope>NUCLEOTIDE SEQUENCE [LARGE SCALE GENOMIC DNA]</scope>
    <source>
        <strain evidence="5">ATCC 12872 / QMB1551</strain>
    </source>
</reference>
<dbReference type="eggNOG" id="COG2897">
    <property type="taxonomic scope" value="Bacteria"/>
</dbReference>
<evidence type="ECO:0000313" key="5">
    <source>
        <dbReference type="Proteomes" id="UP000000935"/>
    </source>
</evidence>
<dbReference type="HOGENOM" id="CLU_031618_0_0_9"/>
<dbReference type="FunFam" id="3.40.250.10:FF:000035">
    <property type="entry name" value="Thiosulfate sulfurtransferase"/>
    <property type="match status" value="1"/>
</dbReference>
<proteinExistence type="predicted"/>
<dbReference type="CDD" id="cd01449">
    <property type="entry name" value="TST_Repeat_2"/>
    <property type="match status" value="1"/>
</dbReference>
<keyword evidence="1 4" id="KW-0808">Transferase</keyword>
<dbReference type="InterPro" id="IPR036873">
    <property type="entry name" value="Rhodanese-like_dom_sf"/>
</dbReference>
<keyword evidence="2" id="KW-0677">Repeat</keyword>